<evidence type="ECO:0000259" key="4">
    <source>
        <dbReference type="Pfam" id="PF04967"/>
    </source>
</evidence>
<protein>
    <submittedName>
        <fullName evidence="6">Helix-turn-helix domain-containing protein</fullName>
    </submittedName>
</protein>
<organism evidence="6 7">
    <name type="scientific">Haloarcula nitratireducens</name>
    <dbReference type="NCBI Taxonomy" id="2487749"/>
    <lineage>
        <taxon>Archaea</taxon>
        <taxon>Methanobacteriati</taxon>
        <taxon>Methanobacteriota</taxon>
        <taxon>Stenosarchaea group</taxon>
        <taxon>Halobacteria</taxon>
        <taxon>Halobacteriales</taxon>
        <taxon>Haloarculaceae</taxon>
        <taxon>Haloarcula</taxon>
    </lineage>
</organism>
<sequence>MPPIAGHGSFAWSPRGTQHRGTVCSATATTSVMRTTNDGGDRNRSDTETSNDSSRLIVEFTVPADTFVLAQTLQAVPEIIVELEQFVPTYDEEFPYLWVTDNGNCTIIEEHAAADPTIATFSRAADLNGGALYEIEWADAGTPFLEWLQAHDIVVLEAEGNNDKWTFKLRATSRAILSDLQSYCDDHDIAFELIRLYELTDPKIGQYNITSKQREILLAALEHGYFEIPREMTLKELGDTVGITKRAASERLRRAHTNLVSNTLQIGQPTGVGINEDTP</sequence>
<evidence type="ECO:0000256" key="3">
    <source>
        <dbReference type="SAM" id="MobiDB-lite"/>
    </source>
</evidence>
<evidence type="ECO:0000313" key="7">
    <source>
        <dbReference type="Proteomes" id="UP001430455"/>
    </source>
</evidence>
<dbReference type="PANTHER" id="PTHR34236:SF1">
    <property type="entry name" value="DIMETHYL SULFOXIDE REDUCTASE TRANSCRIPTIONAL ACTIVATOR"/>
    <property type="match status" value="1"/>
</dbReference>
<feature type="domain" description="Bacterioopsin transcriptional activator GAF and HTH associated" evidence="5">
    <location>
        <begin position="58"/>
        <end position="199"/>
    </location>
</feature>
<name>A0AAW4PFN6_9EURY</name>
<dbReference type="Proteomes" id="UP001430455">
    <property type="component" value="Unassembled WGS sequence"/>
</dbReference>
<comment type="caution">
    <text evidence="6">The sequence shown here is derived from an EMBL/GenBank/DDBJ whole genome shotgun (WGS) entry which is preliminary data.</text>
</comment>
<gene>
    <name evidence="6" type="ORF">EGH23_17975</name>
</gene>
<evidence type="ECO:0000256" key="2">
    <source>
        <dbReference type="ARBA" id="ARBA00023163"/>
    </source>
</evidence>
<dbReference type="RefSeq" id="WP_220581358.1">
    <property type="nucleotide sequence ID" value="NZ_RKLT01000010.1"/>
</dbReference>
<reference evidence="6 7" key="1">
    <citation type="submission" date="2021-06" db="EMBL/GenBank/DDBJ databases">
        <title>Halomicroarcula sp. a new haloarchaeum isolated from saline soil.</title>
        <authorList>
            <person name="Duran-Viseras A."/>
            <person name="Sanchez-Porro C."/>
            <person name="Ventosa A."/>
        </authorList>
    </citation>
    <scope>NUCLEOTIDE SEQUENCE [LARGE SCALE GENOMIC DNA]</scope>
    <source>
        <strain evidence="6 7">F27</strain>
    </source>
</reference>
<keyword evidence="1" id="KW-0805">Transcription regulation</keyword>
<evidence type="ECO:0000259" key="5">
    <source>
        <dbReference type="Pfam" id="PF15915"/>
    </source>
</evidence>
<feature type="domain" description="HTH bat-type" evidence="4">
    <location>
        <begin position="209"/>
        <end position="260"/>
    </location>
</feature>
<dbReference type="EMBL" id="RKLT01000010">
    <property type="protein sequence ID" value="MBX0296769.1"/>
    <property type="molecule type" value="Genomic_DNA"/>
</dbReference>
<keyword evidence="7" id="KW-1185">Reference proteome</keyword>
<dbReference type="Pfam" id="PF04967">
    <property type="entry name" value="HTH_10"/>
    <property type="match status" value="1"/>
</dbReference>
<feature type="compositionally biased region" description="Polar residues" evidence="3">
    <location>
        <begin position="15"/>
        <end position="38"/>
    </location>
</feature>
<accession>A0AAW4PFN6</accession>
<keyword evidence="2" id="KW-0804">Transcription</keyword>
<evidence type="ECO:0000256" key="1">
    <source>
        <dbReference type="ARBA" id="ARBA00023015"/>
    </source>
</evidence>
<proteinExistence type="predicted"/>
<feature type="region of interest" description="Disordered" evidence="3">
    <location>
        <begin position="1"/>
        <end position="52"/>
    </location>
</feature>
<dbReference type="InterPro" id="IPR007050">
    <property type="entry name" value="HTH_bacterioopsin"/>
</dbReference>
<dbReference type="InterPro" id="IPR031803">
    <property type="entry name" value="BAT_GAF/HTH-assoc"/>
</dbReference>
<dbReference type="PANTHER" id="PTHR34236">
    <property type="entry name" value="DIMETHYL SULFOXIDE REDUCTASE TRANSCRIPTIONAL ACTIVATOR"/>
    <property type="match status" value="1"/>
</dbReference>
<evidence type="ECO:0000313" key="6">
    <source>
        <dbReference type="EMBL" id="MBX0296769.1"/>
    </source>
</evidence>
<dbReference type="AlphaFoldDB" id="A0AAW4PFN6"/>
<dbReference type="Pfam" id="PF15915">
    <property type="entry name" value="BAT"/>
    <property type="match status" value="1"/>
</dbReference>